<evidence type="ECO:0000256" key="4">
    <source>
        <dbReference type="ARBA" id="ARBA00022759"/>
    </source>
</evidence>
<dbReference type="PANTHER" id="PTHR37984:SF5">
    <property type="entry name" value="PROTEIN NYNRIN-LIKE"/>
    <property type="match status" value="1"/>
</dbReference>
<dbReference type="Gene3D" id="3.10.10.10">
    <property type="entry name" value="HIV Type 1 Reverse Transcriptase, subunit A, domain 1"/>
    <property type="match status" value="1"/>
</dbReference>
<dbReference type="PROSITE" id="PS00141">
    <property type="entry name" value="ASP_PROTEASE"/>
    <property type="match status" value="1"/>
</dbReference>
<keyword evidence="6" id="KW-0460">Magnesium</keyword>
<name>A0AAQ3T092_PASNO</name>
<dbReference type="InterPro" id="IPR021109">
    <property type="entry name" value="Peptidase_aspartic_dom_sf"/>
</dbReference>
<dbReference type="Pfam" id="PF17919">
    <property type="entry name" value="RT_RNaseH_2"/>
    <property type="match status" value="1"/>
</dbReference>
<feature type="domain" description="Integrase catalytic" evidence="13">
    <location>
        <begin position="460"/>
        <end position="560"/>
    </location>
</feature>
<protein>
    <recommendedName>
        <fullName evidence="13">Integrase catalytic domain-containing protein</fullName>
    </recommendedName>
</protein>
<organism evidence="14 15">
    <name type="scientific">Paspalum notatum var. saurae</name>
    <dbReference type="NCBI Taxonomy" id="547442"/>
    <lineage>
        <taxon>Eukaryota</taxon>
        <taxon>Viridiplantae</taxon>
        <taxon>Streptophyta</taxon>
        <taxon>Embryophyta</taxon>
        <taxon>Tracheophyta</taxon>
        <taxon>Spermatophyta</taxon>
        <taxon>Magnoliopsida</taxon>
        <taxon>Liliopsida</taxon>
        <taxon>Poales</taxon>
        <taxon>Poaceae</taxon>
        <taxon>PACMAD clade</taxon>
        <taxon>Panicoideae</taxon>
        <taxon>Andropogonodae</taxon>
        <taxon>Paspaleae</taxon>
        <taxon>Paspalinae</taxon>
        <taxon>Paspalum</taxon>
    </lineage>
</organism>
<evidence type="ECO:0000259" key="13">
    <source>
        <dbReference type="PROSITE" id="PS50994"/>
    </source>
</evidence>
<keyword evidence="9" id="KW-0695">RNA-directed DNA polymerase</keyword>
<evidence type="ECO:0000256" key="10">
    <source>
        <dbReference type="ARBA" id="ARBA00023268"/>
    </source>
</evidence>
<keyword evidence="4" id="KW-0255">Endonuclease</keyword>
<dbReference type="Pfam" id="PF17921">
    <property type="entry name" value="Integrase_H2C2"/>
    <property type="match status" value="1"/>
</dbReference>
<dbReference type="FunFam" id="3.10.20.370:FF:000001">
    <property type="entry name" value="Retrovirus-related Pol polyprotein from transposon 17.6-like protein"/>
    <property type="match status" value="1"/>
</dbReference>
<dbReference type="GO" id="GO:0003964">
    <property type="term" value="F:RNA-directed DNA polymerase activity"/>
    <property type="evidence" value="ECO:0007669"/>
    <property type="project" value="UniProtKB-KW"/>
</dbReference>
<evidence type="ECO:0000256" key="3">
    <source>
        <dbReference type="ARBA" id="ARBA00022722"/>
    </source>
</evidence>
<evidence type="ECO:0000256" key="7">
    <source>
        <dbReference type="ARBA" id="ARBA00022884"/>
    </source>
</evidence>
<dbReference type="InterPro" id="IPR001969">
    <property type="entry name" value="Aspartic_peptidase_AS"/>
</dbReference>
<gene>
    <name evidence="14" type="ORF">U9M48_013810</name>
</gene>
<dbReference type="Gene3D" id="3.30.420.10">
    <property type="entry name" value="Ribonuclease H-like superfamily/Ribonuclease H"/>
    <property type="match status" value="2"/>
</dbReference>
<dbReference type="Pfam" id="PF08284">
    <property type="entry name" value="RVP_2"/>
    <property type="match status" value="1"/>
</dbReference>
<reference evidence="14 15" key="1">
    <citation type="submission" date="2024-02" db="EMBL/GenBank/DDBJ databases">
        <title>High-quality chromosome-scale genome assembly of Pensacola bahiagrass (Paspalum notatum Flugge var. saurae).</title>
        <authorList>
            <person name="Vega J.M."/>
            <person name="Podio M."/>
            <person name="Orjuela J."/>
            <person name="Siena L.A."/>
            <person name="Pessino S.C."/>
            <person name="Combes M.C."/>
            <person name="Mariac C."/>
            <person name="Albertini E."/>
            <person name="Pupilli F."/>
            <person name="Ortiz J.P.A."/>
            <person name="Leblanc O."/>
        </authorList>
    </citation>
    <scope>NUCLEOTIDE SEQUENCE [LARGE SCALE GENOMIC DNA]</scope>
    <source>
        <strain evidence="14">R1</strain>
        <tissue evidence="14">Leaf</tissue>
    </source>
</reference>
<evidence type="ECO:0000256" key="8">
    <source>
        <dbReference type="ARBA" id="ARBA00022908"/>
    </source>
</evidence>
<dbReference type="GO" id="GO:0004190">
    <property type="term" value="F:aspartic-type endopeptidase activity"/>
    <property type="evidence" value="ECO:0007669"/>
    <property type="project" value="InterPro"/>
</dbReference>
<dbReference type="InterPro" id="IPR050951">
    <property type="entry name" value="Retrovirus_Pol_polyprotein"/>
</dbReference>
<dbReference type="InterPro" id="IPR016197">
    <property type="entry name" value="Chromo-like_dom_sf"/>
</dbReference>
<keyword evidence="8" id="KW-0229">DNA integration</keyword>
<evidence type="ECO:0000256" key="2">
    <source>
        <dbReference type="ARBA" id="ARBA00022695"/>
    </source>
</evidence>
<feature type="coiled-coil region" evidence="11">
    <location>
        <begin position="615"/>
        <end position="642"/>
    </location>
</feature>
<dbReference type="InterPro" id="IPR041577">
    <property type="entry name" value="RT_RNaseH_2"/>
</dbReference>
<dbReference type="AlphaFoldDB" id="A0AAQ3T092"/>
<evidence type="ECO:0000256" key="11">
    <source>
        <dbReference type="SAM" id="Coils"/>
    </source>
</evidence>
<dbReference type="Pfam" id="PF00078">
    <property type="entry name" value="RVT_1"/>
    <property type="match status" value="1"/>
</dbReference>
<dbReference type="GO" id="GO:0003723">
    <property type="term" value="F:RNA binding"/>
    <property type="evidence" value="ECO:0007669"/>
    <property type="project" value="UniProtKB-KW"/>
</dbReference>
<dbReference type="PROSITE" id="PS50994">
    <property type="entry name" value="INTEGRASE"/>
    <property type="match status" value="1"/>
</dbReference>
<dbReference type="GO" id="GO:0015074">
    <property type="term" value="P:DNA integration"/>
    <property type="evidence" value="ECO:0007669"/>
    <property type="project" value="UniProtKB-KW"/>
</dbReference>
<evidence type="ECO:0000256" key="6">
    <source>
        <dbReference type="ARBA" id="ARBA00022842"/>
    </source>
</evidence>
<dbReference type="InterPro" id="IPR012337">
    <property type="entry name" value="RNaseH-like_sf"/>
</dbReference>
<keyword evidence="2" id="KW-0548">Nucleotidyltransferase</keyword>
<dbReference type="InterPro" id="IPR041588">
    <property type="entry name" value="Integrase_H2C2"/>
</dbReference>
<evidence type="ECO:0000256" key="5">
    <source>
        <dbReference type="ARBA" id="ARBA00022801"/>
    </source>
</evidence>
<keyword evidence="15" id="KW-1185">Reference proteome</keyword>
<dbReference type="InterPro" id="IPR000477">
    <property type="entry name" value="RT_dom"/>
</dbReference>
<sequence>MAIEEAIAEDFSNLSLHAIAGTESHGCFKLRAIINKKVLLILVDSGSSHSFISSSFVNTTGLTPLKTTSKQVKVANGDMLTSDKVLPNLDCWCQGYTLHLNMRVLDIEAYDAILGFDKLQQHSPMICDWGARTLQFQVDQQTVKLQVLLVQKKDGSWRMCMDYRKLNDLTIKNRFPLPIIEEILDELGPAKYFAKLDMKSGYHQPLTHILRLKQFAWSDAAEQAFIKLEEAMVQAPVLAIPNFELPFTIETDACDTGMGAVLMQSGRPVAYLSKSFGPVHKQYSIYEKEFLAVIMAIEKWHQYLHCQEFIIKTHHKSLAFLKEQNLHSDLQKKARLMGLKFKIVYNKGKDNVAADALSRKHHWMTLQAVSTVQPAWLQEVLNSYTTDGKAQILLSQLAVTTPNAEGYSLDQGLIKYKGKIWIGHNSALQTKIIAAMHSTPIGGHSGINTTYYRVKKLFAWKDLKLQDLSMDFIEGFPKSEGFNAILVVVDRFTKFAHFLPIKHPYTAQSIARCILDNVVKLHGLPMSIVSDRDPVFTDGQTERVNQSLEMYLRCAVHDNPHHLKKWLSLAELWYNSSYHSSLGCSPFKALYGLEPNLAAEVSIASSTIPTVNDLVADRAIQLENLKQHLAAAQNRMKQYADKKRTELEFQLKLFTADYSPVFTDLPKIPILDAPSVQPEAILGRCLVKRGNAAIPQVHVQWTSLPSSATTWEDYHVIRERFPRAAAWGQAGTSAGGPVTTAAEPGMEKA</sequence>
<dbReference type="SUPFAM" id="SSF56672">
    <property type="entry name" value="DNA/RNA polymerases"/>
    <property type="match status" value="1"/>
</dbReference>
<dbReference type="GO" id="GO:0004519">
    <property type="term" value="F:endonuclease activity"/>
    <property type="evidence" value="ECO:0007669"/>
    <property type="project" value="UniProtKB-KW"/>
</dbReference>
<evidence type="ECO:0000256" key="12">
    <source>
        <dbReference type="SAM" id="MobiDB-lite"/>
    </source>
</evidence>
<proteinExistence type="predicted"/>
<evidence type="ECO:0000313" key="15">
    <source>
        <dbReference type="Proteomes" id="UP001341281"/>
    </source>
</evidence>
<keyword evidence="11" id="KW-0175">Coiled coil</keyword>
<dbReference type="SUPFAM" id="SSF53098">
    <property type="entry name" value="Ribonuclease H-like"/>
    <property type="match status" value="1"/>
</dbReference>
<dbReference type="PANTHER" id="PTHR37984">
    <property type="entry name" value="PROTEIN CBG26694"/>
    <property type="match status" value="1"/>
</dbReference>
<keyword evidence="1" id="KW-0808">Transferase</keyword>
<dbReference type="Gene3D" id="3.10.20.370">
    <property type="match status" value="1"/>
</dbReference>
<keyword evidence="5" id="KW-0378">Hydrolase</keyword>
<dbReference type="EMBL" id="CP144747">
    <property type="protein sequence ID" value="WVZ64260.1"/>
    <property type="molecule type" value="Genomic_DNA"/>
</dbReference>
<keyword evidence="3" id="KW-0540">Nuclease</keyword>
<accession>A0AAQ3T092</accession>
<keyword evidence="7" id="KW-0694">RNA-binding</keyword>
<dbReference type="CDD" id="cd00303">
    <property type="entry name" value="retropepsin_like"/>
    <property type="match status" value="1"/>
</dbReference>
<dbReference type="InterPro" id="IPR043502">
    <property type="entry name" value="DNA/RNA_pol_sf"/>
</dbReference>
<evidence type="ECO:0000256" key="1">
    <source>
        <dbReference type="ARBA" id="ARBA00022679"/>
    </source>
</evidence>
<dbReference type="Proteomes" id="UP001341281">
    <property type="component" value="Chromosome 03"/>
</dbReference>
<dbReference type="Gene3D" id="2.40.70.10">
    <property type="entry name" value="Acid Proteases"/>
    <property type="match status" value="1"/>
</dbReference>
<keyword evidence="10" id="KW-0511">Multifunctional enzyme</keyword>
<feature type="region of interest" description="Disordered" evidence="12">
    <location>
        <begin position="728"/>
        <end position="749"/>
    </location>
</feature>
<dbReference type="InterPro" id="IPR036397">
    <property type="entry name" value="RNaseH_sf"/>
</dbReference>
<dbReference type="SUPFAM" id="SSF54160">
    <property type="entry name" value="Chromo domain-like"/>
    <property type="match status" value="1"/>
</dbReference>
<evidence type="ECO:0000256" key="9">
    <source>
        <dbReference type="ARBA" id="ARBA00022918"/>
    </source>
</evidence>
<dbReference type="CDD" id="cd01647">
    <property type="entry name" value="RT_LTR"/>
    <property type="match status" value="1"/>
</dbReference>
<dbReference type="SUPFAM" id="SSF50630">
    <property type="entry name" value="Acid proteases"/>
    <property type="match status" value="1"/>
</dbReference>
<dbReference type="CDD" id="cd09274">
    <property type="entry name" value="RNase_HI_RT_Ty3"/>
    <property type="match status" value="1"/>
</dbReference>
<evidence type="ECO:0000313" key="14">
    <source>
        <dbReference type="EMBL" id="WVZ64260.1"/>
    </source>
</evidence>
<dbReference type="GO" id="GO:0006508">
    <property type="term" value="P:proteolysis"/>
    <property type="evidence" value="ECO:0007669"/>
    <property type="project" value="InterPro"/>
</dbReference>
<dbReference type="InterPro" id="IPR001584">
    <property type="entry name" value="Integrase_cat-core"/>
</dbReference>